<evidence type="ECO:0000313" key="2">
    <source>
        <dbReference type="EMBL" id="WWR47762.1"/>
    </source>
</evidence>
<sequence length="555" mass="64412">MFRYLQCLVIALLFLLPNLTQAGDIYEDVSQDDLWDIVEAKDFAAAEALFAKSHAFSLEDADAIDHTRWLFETFGTNNPKVAQFAERWLDAYPQSAYANTANAWVLYNTGWHIRGEGAARDLFPDATAIFAHMHRDAWEHAKRAYDAAPDLLPASDAMFWLTNSTHNRTRALEVLHLVMNNAPNLGTLTRALDMTNPGWGGSWELAKKICAQYAPLVEIENSKNNVRWCEIFAAGNFHMYNRSEWFIQEASKREFRDLDYLYARYLSTKNASRRDAAFLHEYLTNPDVTDYKVAYRFDSDIAQKYGYGFLYEDHIRRAKETALAEIERDPYDPDKLETLLKDISGFSIRDDGGIRISVIERTPEEKKAEYARRMLEASPFDDELWRAYARYRFSARHADHILLDEPYLINAIVYSNHDSYGLQAFANSRFWLLSELERLEWEMERPEFEALSPDRRAEVTKIIESWIERRETLDLDTKIRCPMMRAYRLYQMLCGRPGQGACEIDPKMKDMYEIVKSDVNERRVCTGVMSASEYDLYFTPIPVDFDAAVPEITSH</sequence>
<dbReference type="Proteomes" id="UP001364156">
    <property type="component" value="Chromosome"/>
</dbReference>
<proteinExistence type="predicted"/>
<keyword evidence="1" id="KW-0732">Signal</keyword>
<evidence type="ECO:0000313" key="3">
    <source>
        <dbReference type="Proteomes" id="UP001364156"/>
    </source>
</evidence>
<dbReference type="RefSeq" id="WP_338550595.1">
    <property type="nucleotide sequence ID" value="NZ_CP146069.1"/>
</dbReference>
<organism evidence="2 3">
    <name type="scientific">Roseovarius phycicola</name>
    <dbReference type="NCBI Taxonomy" id="3080976"/>
    <lineage>
        <taxon>Bacteria</taxon>
        <taxon>Pseudomonadati</taxon>
        <taxon>Pseudomonadota</taxon>
        <taxon>Alphaproteobacteria</taxon>
        <taxon>Rhodobacterales</taxon>
        <taxon>Roseobacteraceae</taxon>
        <taxon>Roseovarius</taxon>
    </lineage>
</organism>
<dbReference type="EMBL" id="CP146069">
    <property type="protein sequence ID" value="WWR47762.1"/>
    <property type="molecule type" value="Genomic_DNA"/>
</dbReference>
<name>A0ABZ2HN32_9RHOB</name>
<protein>
    <recommendedName>
        <fullName evidence="4">DUF4034 domain-containing protein</fullName>
    </recommendedName>
</protein>
<feature type="chain" id="PRO_5045702917" description="DUF4034 domain-containing protein" evidence="1">
    <location>
        <begin position="23"/>
        <end position="555"/>
    </location>
</feature>
<accession>A0ABZ2HN32</accession>
<feature type="signal peptide" evidence="1">
    <location>
        <begin position="1"/>
        <end position="22"/>
    </location>
</feature>
<gene>
    <name evidence="2" type="ORF">RZ517_06210</name>
</gene>
<evidence type="ECO:0008006" key="4">
    <source>
        <dbReference type="Google" id="ProtNLM"/>
    </source>
</evidence>
<reference evidence="2 3" key="1">
    <citation type="submission" date="2023-10" db="EMBL/GenBank/DDBJ databases">
        <title>Roseovarius strain S88 nov., isolated from a marine algae.</title>
        <authorList>
            <person name="Lee M.W."/>
            <person name="Lee J.K."/>
            <person name="Kim J.M."/>
            <person name="Choi D.G."/>
            <person name="Baek J.H."/>
            <person name="Bayburt H."/>
            <person name="Jung J.J."/>
            <person name="Han D.M."/>
            <person name="Jeon C.O."/>
        </authorList>
    </citation>
    <scope>NUCLEOTIDE SEQUENCE [LARGE SCALE GENOMIC DNA]</scope>
    <source>
        <strain evidence="2 3">S88</strain>
    </source>
</reference>
<evidence type="ECO:0000256" key="1">
    <source>
        <dbReference type="SAM" id="SignalP"/>
    </source>
</evidence>
<keyword evidence="3" id="KW-1185">Reference proteome</keyword>